<dbReference type="Pfam" id="PF02373">
    <property type="entry name" value="JmjC"/>
    <property type="match status" value="1"/>
</dbReference>
<dbReference type="InterPro" id="IPR013083">
    <property type="entry name" value="Znf_RING/FYVE/PHD"/>
</dbReference>
<dbReference type="SUPFAM" id="SSF46774">
    <property type="entry name" value="ARID-like"/>
    <property type="match status" value="1"/>
</dbReference>
<evidence type="ECO:0000313" key="25">
    <source>
        <dbReference type="EMBL" id="TSN76524.1"/>
    </source>
</evidence>
<evidence type="ECO:0000256" key="20">
    <source>
        <dbReference type="SAM" id="MobiDB-lite"/>
    </source>
</evidence>
<evidence type="ECO:0000256" key="5">
    <source>
        <dbReference type="ARBA" id="ARBA00012902"/>
    </source>
</evidence>
<evidence type="ECO:0000256" key="18">
    <source>
        <dbReference type="PROSITE-ProRule" id="PRU00146"/>
    </source>
</evidence>
<dbReference type="Pfam" id="PF03250">
    <property type="entry name" value="Tropomodulin"/>
    <property type="match status" value="1"/>
</dbReference>
<feature type="compositionally biased region" description="Basic and acidic residues" evidence="20">
    <location>
        <begin position="1612"/>
        <end position="1655"/>
    </location>
</feature>
<dbReference type="SMART" id="SM00501">
    <property type="entry name" value="BRIGHT"/>
    <property type="match status" value="1"/>
</dbReference>
<feature type="domain" description="JmjN" evidence="23">
    <location>
        <begin position="15"/>
        <end position="56"/>
    </location>
</feature>
<dbReference type="SUPFAM" id="SSF51197">
    <property type="entry name" value="Clavaminate synthase-like"/>
    <property type="match status" value="1"/>
</dbReference>
<keyword evidence="16" id="KW-0539">Nucleus</keyword>
<feature type="compositionally biased region" description="Pro residues" evidence="20">
    <location>
        <begin position="2165"/>
        <end position="2179"/>
    </location>
</feature>
<dbReference type="InterPro" id="IPR019787">
    <property type="entry name" value="Znf_PHD-finger"/>
</dbReference>
<feature type="compositionally biased region" description="Basic and acidic residues" evidence="20">
    <location>
        <begin position="2093"/>
        <end position="2107"/>
    </location>
</feature>
<keyword evidence="12" id="KW-0223">Dioxygenase</keyword>
<evidence type="ECO:0000259" key="22">
    <source>
        <dbReference type="PROSITE" id="PS51011"/>
    </source>
</evidence>
<dbReference type="PROSITE" id="PS50016">
    <property type="entry name" value="ZF_PHD_2"/>
    <property type="match status" value="2"/>
</dbReference>
<proteinExistence type="inferred from homology"/>
<feature type="region of interest" description="Disordered" evidence="20">
    <location>
        <begin position="1690"/>
        <end position="1813"/>
    </location>
</feature>
<dbReference type="InterPro" id="IPR011011">
    <property type="entry name" value="Znf_FYVE_PHD"/>
</dbReference>
<keyword evidence="9 18" id="KW-0863">Zinc-finger</keyword>
<dbReference type="InterPro" id="IPR004934">
    <property type="entry name" value="TMOD"/>
</dbReference>
<dbReference type="PROSITE" id="PS51011">
    <property type="entry name" value="ARID"/>
    <property type="match status" value="1"/>
</dbReference>
<dbReference type="OrthoDB" id="1678912at2759"/>
<dbReference type="FunFam" id="2.60.120.650:FF:000001">
    <property type="entry name" value="Putative lysine-specific demethylase 5b"/>
    <property type="match status" value="1"/>
</dbReference>
<dbReference type="Pfam" id="PF21323">
    <property type="entry name" value="KDM5_C-hel"/>
    <property type="match status" value="1"/>
</dbReference>
<dbReference type="Pfam" id="PF02375">
    <property type="entry name" value="JmjN"/>
    <property type="match status" value="1"/>
</dbReference>
<feature type="domain" description="PHD-type" evidence="21">
    <location>
        <begin position="1166"/>
        <end position="1214"/>
    </location>
</feature>
<dbReference type="InterPro" id="IPR032675">
    <property type="entry name" value="LRR_dom_sf"/>
</dbReference>
<feature type="compositionally biased region" description="Polar residues" evidence="20">
    <location>
        <begin position="1878"/>
        <end position="1888"/>
    </location>
</feature>
<feature type="domain" description="JmjC" evidence="24">
    <location>
        <begin position="456"/>
        <end position="622"/>
    </location>
</feature>
<feature type="coiled-coil region" evidence="19">
    <location>
        <begin position="944"/>
        <end position="971"/>
    </location>
</feature>
<dbReference type="GO" id="GO:0032259">
    <property type="term" value="P:methylation"/>
    <property type="evidence" value="ECO:0007669"/>
    <property type="project" value="UniProtKB-KW"/>
</dbReference>
<feature type="domain" description="ARID" evidence="22">
    <location>
        <begin position="80"/>
        <end position="170"/>
    </location>
</feature>
<sequence length="2239" mass="255562">MSQPRPEEFKPPPECPVFEPSWEEFADPFAFINKIRPIAEKTGICKVRPPPDWQPPFACDVDRLHFTPRIQRLNELEAQTRVKLNFLDQIAKFWELQGCTLKIPHVERKILDLYHLNKLVSDEGGFENVCKDRKWTKIAMAMGFAPGKAVGSHLRSHYERVLYPYNLFQSGANMLAPELAAKLMSFGAAPEQEKFVQKPSLQEDGDDDKEYKPHDLVQRQKLQMQPSDTCTPARRAKRMKAESDCGKSEGCAGGDVGENRPNLRRRMGSLVVKTEPVKEVPIQIKQEPVERELQPEPEKTKSRYKKSFPQPTVSVVDLYVCLVCGSGSDEDRLLLCDGCDDSYHTFCLIPPLHDVPKGDWRCPKCLAQECSKPQQAFGFEQARREYSLKTFGEMADSFKSDYFNMPVHMVPTELVEKEFWRLVGTITEDVTVEYGADIASKEFGSGFPIKGGKFKKYLGCGWNLNNMAMMAPSVLTHVTADICGMTLPWLYVGMCFSSFCWHIEDHWSYSINYLHWGEPKTWYGAPGFAAEQLEEVMKKLAPELFESQPDLLHQLVTIMNPNTLMAHGVPIYRTNQCAGEFVITFPRAYHSGFNQGFNFAEAVNFCTVDWMPLGRQCVEHYRLLNRYCVFSHDEMICNMAAKAEKLDVVLASAVHKDMVQMINEEKNLREQIRKLGVVQCELFEYDLLQDDERQCCKCRTTCYLSSLTCSCRPGEQVCLHHSHNLCSCPASKYTFRYRFTLDDLFPMMNAVKQRAQSYDEWASHVTEVLEAKLDKKRNLSVFHSLLEESDKNSFPDNDLLRHLRVVTQDADRCSAVAQQLLNGKRQTRYRAGGGKTQNQLSVEELRSFELLNRIEDFQAHSEKVLSDAVSADSVVEIQALLDESSEFDVCLPEVPRLRERLEIARWLAAVRQTEESGSSARGLTLDAMRQLIDRAVGLISDPAIERAMARLQELLTVSEQWEEKAQALLKARPPESAESLSAILKEIKALPTYMPSCLLLRDSINRAKEWLKEAEALQSGGRIPVLDTLSDLVLRARTIPVQLEPLERLEALISEVQAWKESAAKTFLLKNSSFTLLEVLCPRCEVGTSMKRKIKKTKGDAASCGKKRAGKLDNLCDIEKGLSESKDSASAMATLAEVRLKELESLVSLRAANESKLLPAADCSTLKVCVCQKPPMGAMRQCELCRDAFHSVCVRGQGDPRESEPWLCPLCRRSAKPALDRIVPLMASLQRIRVRLPEGDALRYMIERTVDWQRRSREVIASYNLPTTIQENQECHSDSSVKVGMGQNWNKCGQEQSVFYIEQRCIPLQGLSTDLEELMVEGLLLQVSLPETQQLYMLLLNGPPAQCRPEHTHPETDCPQHTPYQTQEHTSPLREKDLVTPAEKKAKRRIEREDLDLKIDVRERGIPKKKKQRMRREKRKERKAASVSASPSYLSDLSQSEDSEEDMILCPAESCLQPAEDEVFWVQCDCCNQWFHMICVGVSEKRQFSNSRIFFHDFVFIFIMSRRKVRLARSERTVSEDSDIDSLLASLSPDEVEELEKELVIIDPDPSVPVGLRQKNQTDKQPTRGYDREAMLVYCERQTKKLIERELSFEGEAKGEGRRRERLRRTRSKEQRSFSRSHSHETSDKEEIEHEKTHVKAEKTESQKSRDEENIIENEFKASDLKLQCTEIARGKEMLVENNLEREVENNKDEQLGASKREQGNSKTSELISRLQKKEDNKEKERNDNRKNQDNIRTKELISKLQGNREVDNKEKEQKGKEVERKRESRTKGLVSKLEEQKSQTELDRVSERKSRERNLEDTVMEKKKEKAEENCLEKIRLNSDKVEIQKRKDRLKRWEKVDEIEIEQEKQKEEEKKKNAGEDEGKVVARNANAYNNFTETCSSGDDQSVRTENEEEHDDEDDYMDSDTGSSMFDDLLEQVRCDDPELTELNINNSDVIKTNTLIQFAERLRNNTHIKTFALANTRADDHVAFAIAGTLRDNSTLTEINLDSNLLTGKGILAIIESLQHNATLKELRFHNQRHICGGKTEMEMTKVLRDNTSLLKLGYHFELAGPRMAMTNILSRNMDLQRQKRLEAQRLAKQEVQANLTPSKEEKKRLIPDKPEVKQTSQPNSVKKKESILAKVSKFNSPTTQPKDTPPPKSMAVPSSSKSTGKKDGLTTQPSPGPAAPPPPPPPTPVLDIQSLRKSLTSVSQRKQDSSQISERGTQKSSRDQLLDSIRNCNMNTLKKVSSQQSVLT</sequence>
<keyword evidence="10" id="KW-0862">Zinc</keyword>
<keyword evidence="25" id="KW-0808">Transferase</keyword>
<dbReference type="Pfam" id="PF01388">
    <property type="entry name" value="ARID"/>
    <property type="match status" value="1"/>
</dbReference>
<dbReference type="InterPro" id="IPR019786">
    <property type="entry name" value="Zinc_finger_PHD-type_CS"/>
</dbReference>
<evidence type="ECO:0000256" key="19">
    <source>
        <dbReference type="SAM" id="Coils"/>
    </source>
</evidence>
<dbReference type="InterPro" id="IPR003349">
    <property type="entry name" value="JmjN"/>
</dbReference>
<feature type="domain" description="PHD-type" evidence="21">
    <location>
        <begin position="318"/>
        <end position="368"/>
    </location>
</feature>
<feature type="compositionally biased region" description="Basic and acidic residues" evidence="20">
    <location>
        <begin position="1348"/>
        <end position="1358"/>
    </location>
</feature>
<feature type="compositionally biased region" description="Basic and acidic residues" evidence="20">
    <location>
        <begin position="1371"/>
        <end position="1387"/>
    </location>
</feature>
<evidence type="ECO:0000259" key="23">
    <source>
        <dbReference type="PROSITE" id="PS51183"/>
    </source>
</evidence>
<evidence type="ECO:0000256" key="10">
    <source>
        <dbReference type="ARBA" id="ARBA00022833"/>
    </source>
</evidence>
<comment type="caution">
    <text evidence="25">The sequence shown here is derived from an EMBL/GenBank/DDBJ whole genome shotgun (WGS) entry which is preliminary data.</text>
</comment>
<dbReference type="SMART" id="SM00249">
    <property type="entry name" value="PHD"/>
    <property type="match status" value="3"/>
</dbReference>
<keyword evidence="6" id="KW-0963">Cytoplasm</keyword>
<dbReference type="EMBL" id="VCAZ01000060">
    <property type="protein sequence ID" value="TSN76524.1"/>
    <property type="molecule type" value="Genomic_DNA"/>
</dbReference>
<dbReference type="InterPro" id="IPR048615">
    <property type="entry name" value="KDM5_C-hel"/>
</dbReference>
<dbReference type="GO" id="GO:0000785">
    <property type="term" value="C:chromatin"/>
    <property type="evidence" value="ECO:0007669"/>
    <property type="project" value="TreeGrafter"/>
</dbReference>
<protein>
    <recommendedName>
        <fullName evidence="5">[histone H3]-trimethyl-L-lysine(4) demethylase</fullName>
        <ecNumber evidence="5">1.14.11.67</ecNumber>
    </recommendedName>
</protein>
<evidence type="ECO:0000256" key="16">
    <source>
        <dbReference type="ARBA" id="ARBA00023242"/>
    </source>
</evidence>
<dbReference type="PANTHER" id="PTHR10694">
    <property type="entry name" value="LYSINE-SPECIFIC DEMETHYLASE"/>
    <property type="match status" value="1"/>
</dbReference>
<dbReference type="InterPro" id="IPR003347">
    <property type="entry name" value="JmjC_dom"/>
</dbReference>
<evidence type="ECO:0000256" key="4">
    <source>
        <dbReference type="ARBA" id="ARBA00006801"/>
    </source>
</evidence>
<dbReference type="InterPro" id="IPR036431">
    <property type="entry name" value="ARID_dom_sf"/>
</dbReference>
<dbReference type="InterPro" id="IPR004198">
    <property type="entry name" value="Znf_C5HC2"/>
</dbReference>
<dbReference type="SMART" id="SM00558">
    <property type="entry name" value="JmjC"/>
    <property type="match status" value="1"/>
</dbReference>
<keyword evidence="26" id="KW-1185">Reference proteome</keyword>
<feature type="compositionally biased region" description="Polar residues" evidence="20">
    <location>
        <begin position="2186"/>
        <end position="2206"/>
    </location>
</feature>
<evidence type="ECO:0000256" key="14">
    <source>
        <dbReference type="ARBA" id="ARBA00023004"/>
    </source>
</evidence>
<accession>A0A556U8H6</accession>
<feature type="region of interest" description="Disordered" evidence="20">
    <location>
        <begin position="1878"/>
        <end position="1910"/>
    </location>
</feature>
<evidence type="ECO:0000256" key="1">
    <source>
        <dbReference type="ARBA" id="ARBA00001954"/>
    </source>
</evidence>
<comment type="catalytic activity">
    <reaction evidence="17">
        <text>N(6),N(6),N(6)-trimethyl-L-lysyl(4)-[histone H3] + 3 2-oxoglutarate + 3 O2 = L-lysyl(4)-[histone H3] + 3 formaldehyde + 3 succinate + 3 CO2</text>
        <dbReference type="Rhea" id="RHEA:60208"/>
        <dbReference type="Rhea" id="RHEA-COMP:15537"/>
        <dbReference type="Rhea" id="RHEA-COMP:15547"/>
        <dbReference type="ChEBI" id="CHEBI:15379"/>
        <dbReference type="ChEBI" id="CHEBI:16526"/>
        <dbReference type="ChEBI" id="CHEBI:16810"/>
        <dbReference type="ChEBI" id="CHEBI:16842"/>
        <dbReference type="ChEBI" id="CHEBI:29969"/>
        <dbReference type="ChEBI" id="CHEBI:30031"/>
        <dbReference type="ChEBI" id="CHEBI:61961"/>
        <dbReference type="EC" id="1.14.11.67"/>
    </reaction>
</comment>
<evidence type="ECO:0000313" key="26">
    <source>
        <dbReference type="Proteomes" id="UP000319801"/>
    </source>
</evidence>
<dbReference type="SMART" id="SM00545">
    <property type="entry name" value="JmjN"/>
    <property type="match status" value="1"/>
</dbReference>
<evidence type="ECO:0000256" key="2">
    <source>
        <dbReference type="ARBA" id="ARBA00004123"/>
    </source>
</evidence>
<evidence type="ECO:0000256" key="6">
    <source>
        <dbReference type="ARBA" id="ARBA00022490"/>
    </source>
</evidence>
<evidence type="ECO:0000259" key="24">
    <source>
        <dbReference type="PROSITE" id="PS51184"/>
    </source>
</evidence>
<dbReference type="Pfam" id="PF00628">
    <property type="entry name" value="PHD"/>
    <property type="match status" value="1"/>
</dbReference>
<evidence type="ECO:0000259" key="21">
    <source>
        <dbReference type="PROSITE" id="PS50016"/>
    </source>
</evidence>
<dbReference type="GO" id="GO:0008168">
    <property type="term" value="F:methyltransferase activity"/>
    <property type="evidence" value="ECO:0007669"/>
    <property type="project" value="UniProtKB-KW"/>
</dbReference>
<feature type="region of interest" description="Disordered" evidence="20">
    <location>
        <begin position="1347"/>
        <end position="1387"/>
    </location>
</feature>
<keyword evidence="13" id="KW-0560">Oxidoreductase</keyword>
<dbReference type="SMART" id="SM01014">
    <property type="entry name" value="ARID"/>
    <property type="match status" value="1"/>
</dbReference>
<dbReference type="GO" id="GO:0005523">
    <property type="term" value="F:tropomyosin binding"/>
    <property type="evidence" value="ECO:0007669"/>
    <property type="project" value="InterPro"/>
</dbReference>
<dbReference type="FunFam" id="1.10.150.60:FF:000001">
    <property type="entry name" value="Putative lysine-specific demethylase 5b"/>
    <property type="match status" value="1"/>
</dbReference>
<evidence type="ECO:0000256" key="8">
    <source>
        <dbReference type="ARBA" id="ARBA00022737"/>
    </source>
</evidence>
<keyword evidence="15" id="KW-0206">Cytoskeleton</keyword>
<evidence type="ECO:0000256" key="17">
    <source>
        <dbReference type="ARBA" id="ARBA00048734"/>
    </source>
</evidence>
<feature type="compositionally biased region" description="Basic and acidic residues" evidence="20">
    <location>
        <begin position="1716"/>
        <end position="1813"/>
    </location>
</feature>
<dbReference type="EC" id="1.14.11.67" evidence="5"/>
<evidence type="ECO:0000256" key="12">
    <source>
        <dbReference type="ARBA" id="ARBA00022964"/>
    </source>
</evidence>
<dbReference type="PROSITE" id="PS51184">
    <property type="entry name" value="JMJC"/>
    <property type="match status" value="1"/>
</dbReference>
<dbReference type="Gene3D" id="3.30.40.10">
    <property type="entry name" value="Zinc/RING finger domain, C3HC4 (zinc finger)"/>
    <property type="match status" value="3"/>
</dbReference>
<dbReference type="FunFam" id="2.60.120.650:FF:000035">
    <property type="entry name" value="PHD transcription factor Rum1"/>
    <property type="match status" value="1"/>
</dbReference>
<evidence type="ECO:0000256" key="3">
    <source>
        <dbReference type="ARBA" id="ARBA00004245"/>
    </source>
</evidence>
<dbReference type="PANTHER" id="PTHR10694:SF3">
    <property type="entry name" value="LYSINE-SPECIFIC DEMETHYLASE 5B"/>
    <property type="match status" value="1"/>
</dbReference>
<dbReference type="Gene3D" id="2.60.120.650">
    <property type="entry name" value="Cupin"/>
    <property type="match status" value="1"/>
</dbReference>
<evidence type="ECO:0000256" key="9">
    <source>
        <dbReference type="ARBA" id="ARBA00022771"/>
    </source>
</evidence>
<keyword evidence="11" id="KW-0156">Chromatin regulator</keyword>
<reference evidence="25 26" key="1">
    <citation type="journal article" date="2019" name="Genome Biol. Evol.">
        <title>Whole-Genome Sequencing of the Giant Devil Catfish, Bagarius yarrelli.</title>
        <authorList>
            <person name="Jiang W."/>
            <person name="Lv Y."/>
            <person name="Cheng L."/>
            <person name="Yang K."/>
            <person name="Chao B."/>
            <person name="Wang X."/>
            <person name="Li Y."/>
            <person name="Pan X."/>
            <person name="You X."/>
            <person name="Zhang Y."/>
            <person name="Yang J."/>
            <person name="Li J."/>
            <person name="Zhang X."/>
            <person name="Liu S."/>
            <person name="Sun C."/>
            <person name="Yang J."/>
            <person name="Shi Q."/>
        </authorList>
    </citation>
    <scope>NUCLEOTIDE SEQUENCE [LARGE SCALE GENOMIC DNA]</scope>
    <source>
        <strain evidence="25">JWS20170419001</strain>
        <tissue evidence="25">Muscle</tissue>
    </source>
</reference>
<keyword evidence="25" id="KW-0489">Methyltransferase</keyword>
<dbReference type="SUPFAM" id="SSF52047">
    <property type="entry name" value="RNI-like"/>
    <property type="match status" value="1"/>
</dbReference>
<feature type="compositionally biased region" description="Acidic residues" evidence="20">
    <location>
        <begin position="1895"/>
        <end position="1907"/>
    </location>
</feature>
<keyword evidence="19" id="KW-0175">Coiled coil</keyword>
<keyword evidence="8" id="KW-0677">Repeat</keyword>
<dbReference type="InterPro" id="IPR001965">
    <property type="entry name" value="Znf_PHD"/>
</dbReference>
<dbReference type="GO" id="GO:0006355">
    <property type="term" value="P:regulation of DNA-templated transcription"/>
    <property type="evidence" value="ECO:0007669"/>
    <property type="project" value="TreeGrafter"/>
</dbReference>
<dbReference type="Gene3D" id="3.80.10.10">
    <property type="entry name" value="Ribonuclease Inhibitor"/>
    <property type="match status" value="1"/>
</dbReference>
<feature type="compositionally biased region" description="Basic residues" evidence="20">
    <location>
        <begin position="1407"/>
        <end position="1422"/>
    </location>
</feature>
<feature type="region of interest" description="Disordered" evidence="20">
    <location>
        <begin position="2084"/>
        <end position="2215"/>
    </location>
</feature>
<evidence type="ECO:0000256" key="11">
    <source>
        <dbReference type="ARBA" id="ARBA00022853"/>
    </source>
</evidence>
<evidence type="ECO:0000256" key="15">
    <source>
        <dbReference type="ARBA" id="ARBA00023212"/>
    </source>
</evidence>
<dbReference type="GO" id="GO:0034647">
    <property type="term" value="F:histone H3K4me/H3K4me2/H3K4me3 demethylase activity"/>
    <property type="evidence" value="ECO:0007669"/>
    <property type="project" value="UniProtKB-EC"/>
</dbReference>
<evidence type="ECO:0000256" key="13">
    <source>
        <dbReference type="ARBA" id="ARBA00023002"/>
    </source>
</evidence>
<feature type="region of interest" description="Disordered" evidence="20">
    <location>
        <begin position="1406"/>
        <end position="1437"/>
    </location>
</feature>
<keyword evidence="7" id="KW-0479">Metal-binding</keyword>
<evidence type="ECO:0000256" key="7">
    <source>
        <dbReference type="ARBA" id="ARBA00022723"/>
    </source>
</evidence>
<name>A0A556U8H6_BAGYA</name>
<dbReference type="SUPFAM" id="SSF57903">
    <property type="entry name" value="FYVE/PHD zinc finger"/>
    <property type="match status" value="3"/>
</dbReference>
<dbReference type="Proteomes" id="UP000319801">
    <property type="component" value="Unassembled WGS sequence"/>
</dbReference>
<feature type="region of interest" description="Disordered" evidence="20">
    <location>
        <begin position="1595"/>
        <end position="1655"/>
    </location>
</feature>
<comment type="similarity">
    <text evidence="4">Belongs to the JARID1 histone demethylase family.</text>
</comment>
<dbReference type="PROSITE" id="PS51183">
    <property type="entry name" value="JMJN"/>
    <property type="match status" value="1"/>
</dbReference>
<dbReference type="InterPro" id="IPR001606">
    <property type="entry name" value="ARID_dom"/>
</dbReference>
<dbReference type="GO" id="GO:0003677">
    <property type="term" value="F:DNA binding"/>
    <property type="evidence" value="ECO:0007669"/>
    <property type="project" value="InterPro"/>
</dbReference>
<dbReference type="CDD" id="cd15603">
    <property type="entry name" value="PHD1_KDM5B"/>
    <property type="match status" value="1"/>
</dbReference>
<dbReference type="InterPro" id="IPR013637">
    <property type="entry name" value="Lys_sp_deMease-like_dom"/>
</dbReference>
<dbReference type="Pfam" id="PF08429">
    <property type="entry name" value="PLU-1"/>
    <property type="match status" value="2"/>
</dbReference>
<keyword evidence="14" id="KW-0408">Iron</keyword>
<dbReference type="GO" id="GO:0005856">
    <property type="term" value="C:cytoskeleton"/>
    <property type="evidence" value="ECO:0007669"/>
    <property type="project" value="UniProtKB-SubCell"/>
</dbReference>
<feature type="compositionally biased region" description="Basic and acidic residues" evidence="20">
    <location>
        <begin position="1690"/>
        <end position="1704"/>
    </location>
</feature>
<comment type="cofactor">
    <cofactor evidence="1">
        <name>Fe(2+)</name>
        <dbReference type="ChEBI" id="CHEBI:29033"/>
    </cofactor>
</comment>
<dbReference type="GO" id="GO:0005654">
    <property type="term" value="C:nucleoplasm"/>
    <property type="evidence" value="ECO:0007669"/>
    <property type="project" value="UniProtKB-ARBA"/>
</dbReference>
<dbReference type="GO" id="GO:0008270">
    <property type="term" value="F:zinc ion binding"/>
    <property type="evidence" value="ECO:0007669"/>
    <property type="project" value="UniProtKB-KW"/>
</dbReference>
<gene>
    <name evidence="25" type="ORF">Baya_8677</name>
</gene>
<dbReference type="InterPro" id="IPR047978">
    <property type="entry name" value="KDM5B_PHD1"/>
</dbReference>
<dbReference type="Pfam" id="PF02928">
    <property type="entry name" value="zf-C5HC2"/>
    <property type="match status" value="1"/>
</dbReference>
<dbReference type="PROSITE" id="PS01359">
    <property type="entry name" value="ZF_PHD_1"/>
    <property type="match status" value="1"/>
</dbReference>
<comment type="subcellular location">
    <subcellularLocation>
        <location evidence="3">Cytoplasm</location>
        <location evidence="3">Cytoskeleton</location>
    </subcellularLocation>
    <subcellularLocation>
        <location evidence="2">Nucleus</location>
    </subcellularLocation>
</comment>
<dbReference type="GO" id="GO:0051694">
    <property type="term" value="P:pointed-end actin filament capping"/>
    <property type="evidence" value="ECO:0007669"/>
    <property type="project" value="InterPro"/>
</dbReference>
<organism evidence="25 26">
    <name type="scientific">Bagarius yarrelli</name>
    <name type="common">Goonch</name>
    <name type="synonym">Bagrus yarrelli</name>
    <dbReference type="NCBI Taxonomy" id="175774"/>
    <lineage>
        <taxon>Eukaryota</taxon>
        <taxon>Metazoa</taxon>
        <taxon>Chordata</taxon>
        <taxon>Craniata</taxon>
        <taxon>Vertebrata</taxon>
        <taxon>Euteleostomi</taxon>
        <taxon>Actinopterygii</taxon>
        <taxon>Neopterygii</taxon>
        <taxon>Teleostei</taxon>
        <taxon>Ostariophysi</taxon>
        <taxon>Siluriformes</taxon>
        <taxon>Sisoridae</taxon>
        <taxon>Sisorinae</taxon>
        <taxon>Bagarius</taxon>
    </lineage>
</organism>
<dbReference type="Gene3D" id="1.10.150.60">
    <property type="entry name" value="ARID DNA-binding domain"/>
    <property type="match status" value="1"/>
</dbReference>